<dbReference type="InterPro" id="IPR028250">
    <property type="entry name" value="DsbDN"/>
</dbReference>
<evidence type="ECO:0000313" key="13">
    <source>
        <dbReference type="Proteomes" id="UP001307608"/>
    </source>
</evidence>
<evidence type="ECO:0000256" key="1">
    <source>
        <dbReference type="ARBA" id="ARBA00004651"/>
    </source>
</evidence>
<dbReference type="InterPro" id="IPR017937">
    <property type="entry name" value="Thioredoxin_CS"/>
</dbReference>
<evidence type="ECO:0000256" key="2">
    <source>
        <dbReference type="ARBA" id="ARBA00022475"/>
    </source>
</evidence>
<feature type="signal peptide" evidence="10">
    <location>
        <begin position="1"/>
        <end position="18"/>
    </location>
</feature>
<evidence type="ECO:0000256" key="10">
    <source>
        <dbReference type="SAM" id="SignalP"/>
    </source>
</evidence>
<keyword evidence="7" id="KW-0676">Redox-active center</keyword>
<feature type="transmembrane region" description="Helical" evidence="9">
    <location>
        <begin position="258"/>
        <end position="284"/>
    </location>
</feature>
<feature type="transmembrane region" description="Helical" evidence="9">
    <location>
        <begin position="296"/>
        <end position="318"/>
    </location>
</feature>
<organism evidence="12 13">
    <name type="scientific">Marinomonas pontica</name>
    <dbReference type="NCBI Taxonomy" id="264739"/>
    <lineage>
        <taxon>Bacteria</taxon>
        <taxon>Pseudomonadati</taxon>
        <taxon>Pseudomonadota</taxon>
        <taxon>Gammaproteobacteria</taxon>
        <taxon>Oceanospirillales</taxon>
        <taxon>Oceanospirillaceae</taxon>
        <taxon>Marinomonas</taxon>
    </lineage>
</organism>
<protein>
    <submittedName>
        <fullName evidence="12">Thiol:disulfide interchange protein DsbD</fullName>
    </submittedName>
</protein>
<gene>
    <name evidence="12" type="primary">dsbD_2</name>
    <name evidence="12" type="ORF">MACH16_21310</name>
</gene>
<feature type="chain" id="PRO_5045665207" evidence="10">
    <location>
        <begin position="19"/>
        <end position="632"/>
    </location>
</feature>
<dbReference type="InterPro" id="IPR036249">
    <property type="entry name" value="Thioredoxin-like_sf"/>
</dbReference>
<evidence type="ECO:0000259" key="11">
    <source>
        <dbReference type="PROSITE" id="PS51352"/>
    </source>
</evidence>
<sequence length="632" mass="68519">MRFIAFLLLLTFHSVSQAFTFGATSAFSKPDFLPVDQAFQLSVSAPKDGKLIASWQIHDGYYLYQEQFGLSGIGADNLHFSPFPSGETKQDPYFGTVTVYRNTLTLPIYYDITLPVGTQVNAFLSYQGCADKGLCYAPQKVPVQFTVPALSPSLEKSFSGRSASNNTTAESSLSDSLPSDNQPSDNLFSDNSSTSRQSAGFDDAQSISDRIVSGSLLSTIALLFGLGLLLSLTPCVLPMIPIVSAIVVGTRHSRVGAFYYSVVYVLAMALTYSAIGGLVGLFGIQLNLQAHMQNPVLLIVSALVFVLLALAMFGVYELRLPSAWQQRLHTASAPAAGKWKSTLSVFLAGVLSTLVVSPCVSAPLAGTLLYISSQNEAWYGAAMLFVMAIGMGTPLLLVGLFGPKVLPKNGEWLHDIKILMGFGLLAMAVWLITRWLDSSSHLYLWGLVALACSGYFIHRACLVASHPVRWFLALVFFVLGCVEFIGGAAGNDKPLQPLKNVSSPSTTLEEAVVFDATITSLSELNALVARQDPRPIVLDLYADWCVSCKILEEMFASDDVHSRLDNVQLVRVDVTENSTENQALMQTFRLFGPPSLVFLDSNGKARDALTLMGEPSKSLLLRRLDTILLEKP</sequence>
<dbReference type="InterPro" id="IPR003834">
    <property type="entry name" value="Cyt_c_assmbl_TM_dom"/>
</dbReference>
<evidence type="ECO:0000256" key="4">
    <source>
        <dbReference type="ARBA" id="ARBA00022748"/>
    </source>
</evidence>
<proteinExistence type="predicted"/>
<feature type="domain" description="Thioredoxin" evidence="11">
    <location>
        <begin position="497"/>
        <end position="629"/>
    </location>
</feature>
<feature type="compositionally biased region" description="Polar residues" evidence="8">
    <location>
        <begin position="158"/>
        <end position="198"/>
    </location>
</feature>
<dbReference type="NCBIfam" id="NF001419">
    <property type="entry name" value="PRK00293.1"/>
    <property type="match status" value="1"/>
</dbReference>
<keyword evidence="13" id="KW-1185">Reference proteome</keyword>
<dbReference type="InterPro" id="IPR013766">
    <property type="entry name" value="Thioredoxin_domain"/>
</dbReference>
<dbReference type="Proteomes" id="UP001307608">
    <property type="component" value="Chromosome"/>
</dbReference>
<dbReference type="Gene3D" id="2.60.40.1250">
    <property type="entry name" value="Thiol:disulfide interchange protein DsbD, N-terminal domain"/>
    <property type="match status" value="1"/>
</dbReference>
<dbReference type="SUPFAM" id="SSF52833">
    <property type="entry name" value="Thioredoxin-like"/>
    <property type="match status" value="1"/>
</dbReference>
<evidence type="ECO:0000256" key="7">
    <source>
        <dbReference type="ARBA" id="ARBA00023284"/>
    </source>
</evidence>
<evidence type="ECO:0000256" key="8">
    <source>
        <dbReference type="SAM" id="MobiDB-lite"/>
    </source>
</evidence>
<evidence type="ECO:0000256" key="5">
    <source>
        <dbReference type="ARBA" id="ARBA00022989"/>
    </source>
</evidence>
<keyword evidence="3 9" id="KW-0812">Transmembrane</keyword>
<dbReference type="PROSITE" id="PS00194">
    <property type="entry name" value="THIOREDOXIN_1"/>
    <property type="match status" value="1"/>
</dbReference>
<feature type="transmembrane region" description="Helical" evidence="9">
    <location>
        <begin position="470"/>
        <end position="490"/>
    </location>
</feature>
<name>A0ABM8FHA9_9GAMM</name>
<accession>A0ABM8FHA9</accession>
<dbReference type="Pfam" id="PF11412">
    <property type="entry name" value="DsbD_N"/>
    <property type="match status" value="1"/>
</dbReference>
<keyword evidence="10" id="KW-0732">Signal</keyword>
<keyword evidence="2" id="KW-1003">Cell membrane</keyword>
<feature type="transmembrane region" description="Helical" evidence="9">
    <location>
        <begin position="345"/>
        <end position="371"/>
    </location>
</feature>
<feature type="transmembrane region" description="Helical" evidence="9">
    <location>
        <begin position="442"/>
        <end position="458"/>
    </location>
</feature>
<dbReference type="InterPro" id="IPR036929">
    <property type="entry name" value="DsbDN_sf"/>
</dbReference>
<dbReference type="EMBL" id="AP027271">
    <property type="protein sequence ID" value="BDX03383.1"/>
    <property type="molecule type" value="Genomic_DNA"/>
</dbReference>
<evidence type="ECO:0000256" key="6">
    <source>
        <dbReference type="ARBA" id="ARBA00023136"/>
    </source>
</evidence>
<feature type="transmembrane region" description="Helical" evidence="9">
    <location>
        <begin position="418"/>
        <end position="436"/>
    </location>
</feature>
<dbReference type="PROSITE" id="PS51352">
    <property type="entry name" value="THIOREDOXIN_2"/>
    <property type="match status" value="1"/>
</dbReference>
<keyword evidence="5 9" id="KW-1133">Transmembrane helix</keyword>
<feature type="region of interest" description="Disordered" evidence="8">
    <location>
        <begin position="158"/>
        <end position="200"/>
    </location>
</feature>
<comment type="subcellular location">
    <subcellularLocation>
        <location evidence="1">Cell membrane</location>
        <topology evidence="1">Multi-pass membrane protein</topology>
    </subcellularLocation>
</comment>
<keyword evidence="4" id="KW-0201">Cytochrome c-type biogenesis</keyword>
<dbReference type="PANTHER" id="PTHR32234">
    <property type="entry name" value="THIOL:DISULFIDE INTERCHANGE PROTEIN DSBD"/>
    <property type="match status" value="1"/>
</dbReference>
<dbReference type="Gene3D" id="3.40.30.10">
    <property type="entry name" value="Glutaredoxin"/>
    <property type="match status" value="1"/>
</dbReference>
<evidence type="ECO:0000256" key="3">
    <source>
        <dbReference type="ARBA" id="ARBA00022692"/>
    </source>
</evidence>
<dbReference type="SUPFAM" id="SSF74863">
    <property type="entry name" value="Thiol:disulfide interchange protein DsbD, N-terminal domain (DsbD-alpha)"/>
    <property type="match status" value="1"/>
</dbReference>
<evidence type="ECO:0000313" key="12">
    <source>
        <dbReference type="EMBL" id="BDX03383.1"/>
    </source>
</evidence>
<reference evidence="12 13" key="1">
    <citation type="submission" date="2023-01" db="EMBL/GenBank/DDBJ databases">
        <title>Complete genome sequence of Marinomonas pontica strain 200518_36.</title>
        <authorList>
            <person name="Ueki S."/>
            <person name="Gajardo G."/>
            <person name="Maruyama F."/>
        </authorList>
    </citation>
    <scope>NUCLEOTIDE SEQUENCE [LARGE SCALE GENOMIC DNA]</scope>
    <source>
        <strain evidence="12 13">200518_36</strain>
    </source>
</reference>
<evidence type="ECO:0000256" key="9">
    <source>
        <dbReference type="SAM" id="Phobius"/>
    </source>
</evidence>
<feature type="transmembrane region" description="Helical" evidence="9">
    <location>
        <begin position="220"/>
        <end position="246"/>
    </location>
</feature>
<feature type="transmembrane region" description="Helical" evidence="9">
    <location>
        <begin position="377"/>
        <end position="398"/>
    </location>
</feature>
<dbReference type="Pfam" id="PF02683">
    <property type="entry name" value="DsbD_TM"/>
    <property type="match status" value="1"/>
</dbReference>
<keyword evidence="6 9" id="KW-0472">Membrane</keyword>
<dbReference type="Pfam" id="PF13899">
    <property type="entry name" value="Thioredoxin_7"/>
    <property type="match status" value="1"/>
</dbReference>
<dbReference type="PANTHER" id="PTHR32234:SF0">
    <property type="entry name" value="THIOL:DISULFIDE INTERCHANGE PROTEIN DSBD"/>
    <property type="match status" value="1"/>
</dbReference>
<dbReference type="RefSeq" id="WP_338267848.1">
    <property type="nucleotide sequence ID" value="NZ_AP027271.1"/>
</dbReference>